<dbReference type="SUPFAM" id="SSF110849">
    <property type="entry name" value="ParB/Sulfiredoxin"/>
    <property type="match status" value="1"/>
</dbReference>
<dbReference type="Proteomes" id="UP000481852">
    <property type="component" value="Unassembled WGS sequence"/>
</dbReference>
<dbReference type="PANTHER" id="PTHR33375">
    <property type="entry name" value="CHROMOSOME-PARTITIONING PROTEIN PARB-RELATED"/>
    <property type="match status" value="1"/>
</dbReference>
<dbReference type="InterPro" id="IPR003115">
    <property type="entry name" value="ParB_N"/>
</dbReference>
<gene>
    <name evidence="3" type="ORF">FYJ35_07535</name>
</gene>
<proteinExistence type="inferred from homology"/>
<evidence type="ECO:0000313" key="4">
    <source>
        <dbReference type="Proteomes" id="UP000481852"/>
    </source>
</evidence>
<feature type="domain" description="ParB-like N-terminal" evidence="2">
    <location>
        <begin position="33"/>
        <end position="123"/>
    </location>
</feature>
<dbReference type="InterPro" id="IPR036086">
    <property type="entry name" value="ParB/Sulfiredoxin_sf"/>
</dbReference>
<keyword evidence="4" id="KW-1185">Reference proteome</keyword>
<evidence type="ECO:0000259" key="2">
    <source>
        <dbReference type="SMART" id="SM00470"/>
    </source>
</evidence>
<comment type="caution">
    <text evidence="3">The sequence shown here is derived from an EMBL/GenBank/DDBJ whole genome shotgun (WGS) entry which is preliminary data.</text>
</comment>
<comment type="similarity">
    <text evidence="1">Belongs to the ParB family.</text>
</comment>
<dbReference type="CDD" id="cd16408">
    <property type="entry name" value="ParB_N_like"/>
    <property type="match status" value="1"/>
</dbReference>
<dbReference type="Gene3D" id="1.10.10.2830">
    <property type="match status" value="1"/>
</dbReference>
<dbReference type="GO" id="GO:0005694">
    <property type="term" value="C:chromosome"/>
    <property type="evidence" value="ECO:0007669"/>
    <property type="project" value="TreeGrafter"/>
</dbReference>
<evidence type="ECO:0000256" key="1">
    <source>
        <dbReference type="ARBA" id="ARBA00006295"/>
    </source>
</evidence>
<dbReference type="GO" id="GO:0007059">
    <property type="term" value="P:chromosome segregation"/>
    <property type="evidence" value="ECO:0007669"/>
    <property type="project" value="TreeGrafter"/>
</dbReference>
<organism evidence="3 4">
    <name type="scientific">Porcincola intestinalis</name>
    <dbReference type="NCBI Taxonomy" id="2606632"/>
    <lineage>
        <taxon>Bacteria</taxon>
        <taxon>Bacillati</taxon>
        <taxon>Bacillota</taxon>
        <taxon>Clostridia</taxon>
        <taxon>Lachnospirales</taxon>
        <taxon>Lachnospiraceae</taxon>
        <taxon>Porcincola</taxon>
    </lineage>
</organism>
<dbReference type="InterPro" id="IPR050336">
    <property type="entry name" value="Chromosome_partition/occlusion"/>
</dbReference>
<dbReference type="Pfam" id="PF02195">
    <property type="entry name" value="ParB_N"/>
    <property type="match status" value="1"/>
</dbReference>
<name>A0A6L5X7D1_9FIRM</name>
<dbReference type="GO" id="GO:0003677">
    <property type="term" value="F:DNA binding"/>
    <property type="evidence" value="ECO:0007669"/>
    <property type="project" value="InterPro"/>
</dbReference>
<protein>
    <submittedName>
        <fullName evidence="3">ParB/RepB/Spo0J family partition protein</fullName>
    </submittedName>
</protein>
<sequence>MKTSTTIRKAIADAVELLKEESPNAPGNIAGVQLIPIEKIRAFRDHPFRLYEGERLDDMVQSVRDHGILNPVIVRKVYSGYEMLAGHNRMNAAQIAGMTEVPAIVKADLSDEEAYVYVIETNVIQRSFTDLTPSEKAAVLSARYEKVISQGRRNDILQEIEEIGTCGHDVHKSRSRDGIGEECGMTGRNIARYMRVDKLIRPFKDRLDAGELTLTAAVELSYLPEDEQIIVAEKDAAINEKTAKSIMAAGGELTEDKLEEILHPVRGSAQAKAVSVKIPAEAEEKYFSGMKAKERTDLVMKAPDARFSGKEAANVQQ</sequence>
<dbReference type="Gene3D" id="3.90.1530.30">
    <property type="match status" value="1"/>
</dbReference>
<dbReference type="PANTHER" id="PTHR33375:SF1">
    <property type="entry name" value="CHROMOSOME-PARTITIONING PROTEIN PARB-RELATED"/>
    <property type="match status" value="1"/>
</dbReference>
<accession>A0A6L5X7D1</accession>
<dbReference type="NCBIfam" id="TIGR00180">
    <property type="entry name" value="parB_part"/>
    <property type="match status" value="1"/>
</dbReference>
<dbReference type="SUPFAM" id="SSF109709">
    <property type="entry name" value="KorB DNA-binding domain-like"/>
    <property type="match status" value="1"/>
</dbReference>
<reference evidence="3 4" key="1">
    <citation type="submission" date="2019-08" db="EMBL/GenBank/DDBJ databases">
        <title>In-depth cultivation of the pig gut microbiome towards novel bacterial diversity and tailored functional studies.</title>
        <authorList>
            <person name="Wylensek D."/>
            <person name="Hitch T.C.A."/>
            <person name="Clavel T."/>
        </authorList>
    </citation>
    <scope>NUCLEOTIDE SEQUENCE [LARGE SCALE GENOMIC DNA]</scope>
    <source>
        <strain evidence="3 4">Oil+RF-744-WCA-WT-11</strain>
    </source>
</reference>
<evidence type="ECO:0000313" key="3">
    <source>
        <dbReference type="EMBL" id="MSS14896.1"/>
    </source>
</evidence>
<dbReference type="SMART" id="SM00470">
    <property type="entry name" value="ParB"/>
    <property type="match status" value="1"/>
</dbReference>
<dbReference type="InterPro" id="IPR004437">
    <property type="entry name" value="ParB/RepB/Spo0J"/>
</dbReference>
<dbReference type="AlphaFoldDB" id="A0A6L5X7D1"/>
<dbReference type="EMBL" id="VULZ01000007">
    <property type="protein sequence ID" value="MSS14896.1"/>
    <property type="molecule type" value="Genomic_DNA"/>
</dbReference>